<comment type="caution">
    <text evidence="12">The sequence shown here is derived from an EMBL/GenBank/DDBJ whole genome shotgun (WGS) entry which is preliminary data.</text>
</comment>
<sequence>MVFSSIQTYLDPSNWQPQQLNHQHHLGESGTIPTPHLPLPTPPEAAQANAGGVGGGGIRPNSMAERARLANIQIPDAALKCPRCESTNTKFCYFNNYSLSQPRHFCKVCKRYWTRGGALRSVPVGGGCRRNNKRSSKGGGGGGSSNSSCLKSTTTTSSVGNDQQSNISCGGPSMSSAASAVILAPQIHHHLPFTAQVSDHHRYPGISHPPVDAGENMMMTLHLGGGGGGENYNNLLSGGVAPLLSSAGGIQQPPSQFSFFDPLFNFHQAGFELSLPSGFTGGAGFRPRVPPSTFVQPATAAPVKTEDGDNCYRNYHNNMMMVSNNPNNNNVGVGLNSIVINSTGNNEQWCNWSDINSASFSSSSTSNNHL</sequence>
<proteinExistence type="predicted"/>
<keyword evidence="13" id="KW-1185">Reference proteome</keyword>
<evidence type="ECO:0000256" key="5">
    <source>
        <dbReference type="ARBA" id="ARBA00023125"/>
    </source>
</evidence>
<dbReference type="PANTHER" id="PTHR31992:SF361">
    <property type="entry name" value="DOF ZINC FINGER PROTEIN"/>
    <property type="match status" value="1"/>
</dbReference>
<dbReference type="GO" id="GO:0003677">
    <property type="term" value="F:DNA binding"/>
    <property type="evidence" value="ECO:0007669"/>
    <property type="project" value="UniProtKB-UniRule"/>
</dbReference>
<organism evidence="12 13">
    <name type="scientific">Cuscuta australis</name>
    <dbReference type="NCBI Taxonomy" id="267555"/>
    <lineage>
        <taxon>Eukaryota</taxon>
        <taxon>Viridiplantae</taxon>
        <taxon>Streptophyta</taxon>
        <taxon>Embryophyta</taxon>
        <taxon>Tracheophyta</taxon>
        <taxon>Spermatophyta</taxon>
        <taxon>Magnoliopsida</taxon>
        <taxon>eudicotyledons</taxon>
        <taxon>Gunneridae</taxon>
        <taxon>Pentapetalae</taxon>
        <taxon>asterids</taxon>
        <taxon>lamiids</taxon>
        <taxon>Solanales</taxon>
        <taxon>Convolvulaceae</taxon>
        <taxon>Cuscuteae</taxon>
        <taxon>Cuscuta</taxon>
        <taxon>Cuscuta subgen. Grammica</taxon>
        <taxon>Cuscuta sect. Cleistogrammica</taxon>
    </lineage>
</organism>
<evidence type="ECO:0000256" key="1">
    <source>
        <dbReference type="ARBA" id="ARBA00022723"/>
    </source>
</evidence>
<dbReference type="GO" id="GO:0008270">
    <property type="term" value="F:zinc ion binding"/>
    <property type="evidence" value="ECO:0007669"/>
    <property type="project" value="UniProtKB-KW"/>
</dbReference>
<dbReference type="AlphaFoldDB" id="A0A328E2J8"/>
<comment type="subcellular location">
    <subcellularLocation>
        <location evidence="8 9">Nucleus</location>
    </subcellularLocation>
</comment>
<comment type="function">
    <text evidence="9">Transcription factor that binds specifically to a 5'-AA[AG]G-3' consensus core sequence.</text>
</comment>
<feature type="region of interest" description="Disordered" evidence="10">
    <location>
        <begin position="123"/>
        <end position="171"/>
    </location>
</feature>
<evidence type="ECO:0000313" key="12">
    <source>
        <dbReference type="EMBL" id="RAL50651.1"/>
    </source>
</evidence>
<feature type="compositionally biased region" description="Polar residues" evidence="10">
    <location>
        <begin position="159"/>
        <end position="171"/>
    </location>
</feature>
<keyword evidence="3 9" id="KW-0862">Zinc</keyword>
<dbReference type="Proteomes" id="UP000249390">
    <property type="component" value="Unassembled WGS sequence"/>
</dbReference>
<evidence type="ECO:0000256" key="2">
    <source>
        <dbReference type="ARBA" id="ARBA00022771"/>
    </source>
</evidence>
<dbReference type="GO" id="GO:0003700">
    <property type="term" value="F:DNA-binding transcription factor activity"/>
    <property type="evidence" value="ECO:0007669"/>
    <property type="project" value="UniProtKB-UniRule"/>
</dbReference>
<accession>A0A328E2J8</accession>
<dbReference type="EMBL" id="NQVE01000056">
    <property type="protein sequence ID" value="RAL50651.1"/>
    <property type="molecule type" value="Genomic_DNA"/>
</dbReference>
<evidence type="ECO:0000259" key="11">
    <source>
        <dbReference type="PROSITE" id="PS50884"/>
    </source>
</evidence>
<evidence type="ECO:0000256" key="8">
    <source>
        <dbReference type="PROSITE-ProRule" id="PRU00071"/>
    </source>
</evidence>
<feature type="domain" description="Dof-type" evidence="11">
    <location>
        <begin position="79"/>
        <end position="133"/>
    </location>
</feature>
<dbReference type="InterPro" id="IPR045174">
    <property type="entry name" value="Dof"/>
</dbReference>
<dbReference type="GO" id="GO:0005634">
    <property type="term" value="C:nucleus"/>
    <property type="evidence" value="ECO:0007669"/>
    <property type="project" value="UniProtKB-SubCell"/>
</dbReference>
<dbReference type="InterPro" id="IPR003851">
    <property type="entry name" value="Znf_Dof"/>
</dbReference>
<keyword evidence="7 8" id="KW-0539">Nucleus</keyword>
<keyword evidence="6 9" id="KW-0804">Transcription</keyword>
<name>A0A328E2J8_9ASTE</name>
<evidence type="ECO:0000256" key="4">
    <source>
        <dbReference type="ARBA" id="ARBA00023015"/>
    </source>
</evidence>
<evidence type="ECO:0000256" key="9">
    <source>
        <dbReference type="RuleBase" id="RU369094"/>
    </source>
</evidence>
<keyword evidence="4 9" id="KW-0805">Transcription regulation</keyword>
<evidence type="ECO:0000256" key="6">
    <source>
        <dbReference type="ARBA" id="ARBA00023163"/>
    </source>
</evidence>
<dbReference type="PROSITE" id="PS01361">
    <property type="entry name" value="ZF_DOF_1"/>
    <property type="match status" value="1"/>
</dbReference>
<evidence type="ECO:0000256" key="10">
    <source>
        <dbReference type="SAM" id="MobiDB-lite"/>
    </source>
</evidence>
<dbReference type="Pfam" id="PF02701">
    <property type="entry name" value="Zn_ribbon_Dof"/>
    <property type="match status" value="1"/>
</dbReference>
<keyword evidence="2 8" id="KW-0863">Zinc-finger</keyword>
<dbReference type="PANTHER" id="PTHR31992">
    <property type="entry name" value="DOF ZINC FINGER PROTEIN DOF1.4-RELATED"/>
    <property type="match status" value="1"/>
</dbReference>
<protein>
    <recommendedName>
        <fullName evidence="9">Dof zinc finger protein</fullName>
    </recommendedName>
</protein>
<evidence type="ECO:0000256" key="3">
    <source>
        <dbReference type="ARBA" id="ARBA00022833"/>
    </source>
</evidence>
<reference evidence="12 13" key="1">
    <citation type="submission" date="2018-06" db="EMBL/GenBank/DDBJ databases">
        <title>The Genome of Cuscuta australis (Dodder) Provides Insight into the Evolution of Plant Parasitism.</title>
        <authorList>
            <person name="Liu H."/>
        </authorList>
    </citation>
    <scope>NUCLEOTIDE SEQUENCE [LARGE SCALE GENOMIC DNA]</scope>
    <source>
        <strain evidence="13">cv. Yunnan</strain>
        <tissue evidence="12">Vines</tissue>
    </source>
</reference>
<evidence type="ECO:0000256" key="7">
    <source>
        <dbReference type="ARBA" id="ARBA00023242"/>
    </source>
</evidence>
<keyword evidence="5 8" id="KW-0238">DNA-binding</keyword>
<feature type="compositionally biased region" description="Low complexity" evidence="10">
    <location>
        <begin position="145"/>
        <end position="158"/>
    </location>
</feature>
<keyword evidence="1 9" id="KW-0479">Metal-binding</keyword>
<evidence type="ECO:0000313" key="13">
    <source>
        <dbReference type="Proteomes" id="UP000249390"/>
    </source>
</evidence>
<gene>
    <name evidence="12" type="ORF">DM860_015798</name>
</gene>
<dbReference type="PROSITE" id="PS50884">
    <property type="entry name" value="ZF_DOF_2"/>
    <property type="match status" value="1"/>
</dbReference>